<organism evidence="1">
    <name type="scientific">Micrurus lemniscatus lemniscatus</name>
    <dbReference type="NCBI Taxonomy" id="129467"/>
    <lineage>
        <taxon>Eukaryota</taxon>
        <taxon>Metazoa</taxon>
        <taxon>Chordata</taxon>
        <taxon>Craniata</taxon>
        <taxon>Vertebrata</taxon>
        <taxon>Euteleostomi</taxon>
        <taxon>Lepidosauria</taxon>
        <taxon>Squamata</taxon>
        <taxon>Bifurcata</taxon>
        <taxon>Unidentata</taxon>
        <taxon>Episquamata</taxon>
        <taxon>Toxicofera</taxon>
        <taxon>Serpentes</taxon>
        <taxon>Colubroidea</taxon>
        <taxon>Elapidae</taxon>
        <taxon>Elapinae</taxon>
        <taxon>Micrurus</taxon>
    </lineage>
</organism>
<dbReference type="EMBL" id="IACK01121040">
    <property type="protein sequence ID" value="LAA85904.1"/>
    <property type="molecule type" value="Transcribed_RNA"/>
</dbReference>
<reference evidence="1" key="2">
    <citation type="submission" date="2017-11" db="EMBL/GenBank/DDBJ databases">
        <title>Coralsnake Venomics: Analyses of Venom Gland Transcriptomes and Proteomes of Six Brazilian Taxa.</title>
        <authorList>
            <person name="Aird S.D."/>
            <person name="Jorge da Silva N."/>
            <person name="Qiu L."/>
            <person name="Villar-Briones A."/>
            <person name="Aparecida-Saddi V."/>
            <person name="Campos-Telles M.P."/>
            <person name="Grau M."/>
            <person name="Mikheyev A.S."/>
        </authorList>
    </citation>
    <scope>NUCLEOTIDE SEQUENCE</scope>
    <source>
        <tissue evidence="1">Venom_gland</tissue>
    </source>
</reference>
<name>A0A2D4IP49_MICLE</name>
<accession>A0A2D4IP49</accession>
<evidence type="ECO:0000313" key="1">
    <source>
        <dbReference type="EMBL" id="LAA85904.1"/>
    </source>
</evidence>
<reference evidence="1" key="1">
    <citation type="submission" date="2017-07" db="EMBL/GenBank/DDBJ databases">
        <authorList>
            <person name="Mikheyev A."/>
            <person name="Grau M."/>
        </authorList>
    </citation>
    <scope>NUCLEOTIDE SEQUENCE</scope>
    <source>
        <tissue evidence="1">Venom_gland</tissue>
    </source>
</reference>
<proteinExistence type="predicted"/>
<sequence length="116" mass="13762">MSLSGQNENESNSFRADLIWGSCHSQRRNKKPREHKIFQKYPTSNLKKHFPPLPKCLNPSYLILKKMRWRSCNPSELVQDTCKHDNTRRWNGCVMGILHCLHFKLQLKKRWGRANS</sequence>
<protein>
    <submittedName>
        <fullName evidence="1">Uncharacterized protein</fullName>
    </submittedName>
</protein>
<dbReference type="AlphaFoldDB" id="A0A2D4IP49"/>